<gene>
    <name evidence="11" type="ORF">M438DRAFT_147074</name>
</gene>
<dbReference type="Pfam" id="PF07731">
    <property type="entry name" value="Cu-oxidase_2"/>
    <property type="match status" value="1"/>
</dbReference>
<dbReference type="Pfam" id="PF07732">
    <property type="entry name" value="Cu-oxidase_3"/>
    <property type="match status" value="1"/>
</dbReference>
<dbReference type="EMBL" id="KL585006">
    <property type="protein sequence ID" value="KEQ79378.1"/>
    <property type="molecule type" value="Genomic_DNA"/>
</dbReference>
<evidence type="ECO:0000256" key="1">
    <source>
        <dbReference type="ARBA" id="ARBA00010609"/>
    </source>
</evidence>
<dbReference type="InterPro" id="IPR011706">
    <property type="entry name" value="Cu-oxidase_C"/>
</dbReference>
<evidence type="ECO:0000256" key="4">
    <source>
        <dbReference type="ARBA" id="ARBA00023002"/>
    </source>
</evidence>
<keyword evidence="5" id="KW-0186">Copper</keyword>
<dbReference type="Gene3D" id="2.60.40.420">
    <property type="entry name" value="Cupredoxins - blue copper proteins"/>
    <property type="match status" value="3"/>
</dbReference>
<dbReference type="GO" id="GO:0005507">
    <property type="term" value="F:copper ion binding"/>
    <property type="evidence" value="ECO:0007669"/>
    <property type="project" value="InterPro"/>
</dbReference>
<evidence type="ECO:0000313" key="11">
    <source>
        <dbReference type="EMBL" id="KEQ79378.1"/>
    </source>
</evidence>
<evidence type="ECO:0000256" key="5">
    <source>
        <dbReference type="ARBA" id="ARBA00023008"/>
    </source>
</evidence>
<dbReference type="InterPro" id="IPR001117">
    <property type="entry name" value="Cu-oxidase_2nd"/>
</dbReference>
<evidence type="ECO:0000259" key="9">
    <source>
        <dbReference type="Pfam" id="PF07731"/>
    </source>
</evidence>
<evidence type="ECO:0000256" key="6">
    <source>
        <dbReference type="SAM" id="Phobius"/>
    </source>
</evidence>
<name>A0A074X1U5_AURPU</name>
<feature type="domain" description="Plastocyanin-like" evidence="9">
    <location>
        <begin position="364"/>
        <end position="509"/>
    </location>
</feature>
<feature type="domain" description="Plastocyanin-like" evidence="10">
    <location>
        <begin position="30"/>
        <end position="145"/>
    </location>
</feature>
<dbReference type="PANTHER" id="PTHR11709">
    <property type="entry name" value="MULTI-COPPER OXIDASE"/>
    <property type="match status" value="1"/>
</dbReference>
<dbReference type="GO" id="GO:0033573">
    <property type="term" value="C:high-affinity iron permease complex"/>
    <property type="evidence" value="ECO:0007669"/>
    <property type="project" value="TreeGrafter"/>
</dbReference>
<protein>
    <submittedName>
        <fullName evidence="11">Uncharacterized protein</fullName>
    </submittedName>
</protein>
<keyword evidence="12" id="KW-1185">Reference proteome</keyword>
<keyword evidence="2" id="KW-0479">Metal-binding</keyword>
<dbReference type="Pfam" id="PF00394">
    <property type="entry name" value="Cu-oxidase"/>
    <property type="match status" value="1"/>
</dbReference>
<dbReference type="GO" id="GO:0004322">
    <property type="term" value="F:ferroxidase activity"/>
    <property type="evidence" value="ECO:0007669"/>
    <property type="project" value="TreeGrafter"/>
</dbReference>
<dbReference type="STRING" id="1043002.A0A074X1U5"/>
<dbReference type="HOGENOM" id="CLU_006504_7_3_1"/>
<evidence type="ECO:0000259" key="10">
    <source>
        <dbReference type="Pfam" id="PF07732"/>
    </source>
</evidence>
<dbReference type="CDD" id="cd13899">
    <property type="entry name" value="CuRO_3_Fet3p"/>
    <property type="match status" value="1"/>
</dbReference>
<dbReference type="InterPro" id="IPR011707">
    <property type="entry name" value="Cu-oxidase-like_N"/>
</dbReference>
<keyword evidence="6" id="KW-1133">Transmembrane helix</keyword>
<evidence type="ECO:0000313" key="12">
    <source>
        <dbReference type="Proteomes" id="UP000030706"/>
    </source>
</evidence>
<dbReference type="GO" id="GO:0033215">
    <property type="term" value="P:reductive iron assimilation"/>
    <property type="evidence" value="ECO:0007669"/>
    <property type="project" value="TreeGrafter"/>
</dbReference>
<evidence type="ECO:0000256" key="2">
    <source>
        <dbReference type="ARBA" id="ARBA00022723"/>
    </source>
</evidence>
<reference evidence="11 12" key="1">
    <citation type="journal article" date="2014" name="BMC Genomics">
        <title>Genome sequencing of four Aureobasidium pullulans varieties: biotechnological potential, stress tolerance, and description of new species.</title>
        <authorList>
            <person name="Gostin Ar C."/>
            <person name="Ohm R.A."/>
            <person name="Kogej T."/>
            <person name="Sonjak S."/>
            <person name="Turk M."/>
            <person name="Zajc J."/>
            <person name="Zalar P."/>
            <person name="Grube M."/>
            <person name="Sun H."/>
            <person name="Han J."/>
            <person name="Sharma A."/>
            <person name="Chiniquy J."/>
            <person name="Ngan C.Y."/>
            <person name="Lipzen A."/>
            <person name="Barry K."/>
            <person name="Grigoriev I.V."/>
            <person name="Gunde-Cimerman N."/>
        </authorList>
    </citation>
    <scope>NUCLEOTIDE SEQUENCE [LARGE SCALE GENOMIC DNA]</scope>
    <source>
        <strain evidence="11 12">EXF-150</strain>
    </source>
</reference>
<evidence type="ECO:0000256" key="3">
    <source>
        <dbReference type="ARBA" id="ARBA00022729"/>
    </source>
</evidence>
<feature type="signal peptide" evidence="7">
    <location>
        <begin position="1"/>
        <end position="21"/>
    </location>
</feature>
<keyword evidence="6" id="KW-0812">Transmembrane</keyword>
<dbReference type="InterPro" id="IPR008972">
    <property type="entry name" value="Cupredoxin"/>
</dbReference>
<keyword evidence="4" id="KW-0560">Oxidoreductase</keyword>
<dbReference type="InterPro" id="IPR044130">
    <property type="entry name" value="CuRO_2_Fet3-like"/>
</dbReference>
<dbReference type="PROSITE" id="PS00080">
    <property type="entry name" value="MULTICOPPER_OXIDASE2"/>
    <property type="match status" value="1"/>
</dbReference>
<accession>A0A074X1U5</accession>
<proteinExistence type="inferred from homology"/>
<feature type="chain" id="PRO_5001701888" evidence="7">
    <location>
        <begin position="22"/>
        <end position="613"/>
    </location>
</feature>
<dbReference type="PANTHER" id="PTHR11709:SF361">
    <property type="entry name" value="IRON TRANSPORT MULTICOPPER OXIDASE FET3"/>
    <property type="match status" value="1"/>
</dbReference>
<dbReference type="AlphaFoldDB" id="A0A074X1U5"/>
<evidence type="ECO:0000259" key="8">
    <source>
        <dbReference type="Pfam" id="PF00394"/>
    </source>
</evidence>
<comment type="similarity">
    <text evidence="1">Belongs to the multicopper oxidase family.</text>
</comment>
<feature type="domain" description="Plastocyanin-like" evidence="8">
    <location>
        <begin position="156"/>
        <end position="299"/>
    </location>
</feature>
<dbReference type="RefSeq" id="XP_029755565.1">
    <property type="nucleotide sequence ID" value="XM_029898945.1"/>
</dbReference>
<keyword evidence="6" id="KW-0472">Membrane</keyword>
<dbReference type="CDD" id="cd13877">
    <property type="entry name" value="CuRO_2_Fet3p_like"/>
    <property type="match status" value="1"/>
</dbReference>
<dbReference type="InterPro" id="IPR045087">
    <property type="entry name" value="Cu-oxidase_fam"/>
</dbReference>
<sequence>MAVRITQLTLLFALLLTICRAAVVEKYFNLTWVMANPDGLQERKVIGVNGTWPLPVLEVNKGDRVIVHVYNGLGDKDTSVHWHGLFQNGTTHMDGPSRVTQCPITPGTSFTYDFTVDQSGTYWYHCHTDYCYPDGYRAPFIVHDSDAWFADQYKEEFAVTVSDWYHNMVEDIRFIDLANPTGAEPIPDSFLFNDTMNTKVSVQPNTTYLLRIINTGAFVAQYFYIEDHNFTIVEVDGVFTEPEEASLIYIAVAQRYSILFTTKASTDRNYGLVTIADQVLLDGIPDTLVLNQTNWLQYNPSASFDPVNVTLNIADENPAFDDYSLVPYDKEPLLENPTKIINLTVSMGILDNGKPYAFFNDQTYTHPKVPSLYTALTAGELATNEAVYGEYTNSFVLNHLEVVEVVLTNNDGGSHPFHLHQHNFQVVSRYPPYGEDFYSLSDNVDPQAFDPNNHTAFPEYPMRRDVVVLPPMGNIVIRFVADNPGVALFHCHIDWHMQQGLAATFIEAPLEMQKKIKIPEDHFAACRAAGVPYAGNAAANTKDLLDLSGQNKPAKPVPAGFTARGIVALVFSCIAAFAGLAAITWYGMAPLSASEQEAVERKVASTNVQTAEE</sequence>
<dbReference type="OrthoDB" id="2121828at2759"/>
<dbReference type="InterPro" id="IPR002355">
    <property type="entry name" value="Cu_oxidase_Cu_BS"/>
</dbReference>
<organism evidence="11 12">
    <name type="scientific">Aureobasidium pullulans EXF-150</name>
    <dbReference type="NCBI Taxonomy" id="1043002"/>
    <lineage>
        <taxon>Eukaryota</taxon>
        <taxon>Fungi</taxon>
        <taxon>Dikarya</taxon>
        <taxon>Ascomycota</taxon>
        <taxon>Pezizomycotina</taxon>
        <taxon>Dothideomycetes</taxon>
        <taxon>Dothideomycetidae</taxon>
        <taxon>Dothideales</taxon>
        <taxon>Saccotheciaceae</taxon>
        <taxon>Aureobasidium</taxon>
    </lineage>
</organism>
<dbReference type="GeneID" id="40741251"/>
<dbReference type="SUPFAM" id="SSF49503">
    <property type="entry name" value="Cupredoxins"/>
    <property type="match status" value="3"/>
</dbReference>
<dbReference type="GO" id="GO:0010106">
    <property type="term" value="P:cellular response to iron ion starvation"/>
    <property type="evidence" value="ECO:0007669"/>
    <property type="project" value="TreeGrafter"/>
</dbReference>
<dbReference type="FunFam" id="2.60.40.420:FF:000024">
    <property type="entry name" value="FET5p Multicopper oxidase"/>
    <property type="match status" value="1"/>
</dbReference>
<dbReference type="CDD" id="cd13851">
    <property type="entry name" value="CuRO_1_Fet3p"/>
    <property type="match status" value="1"/>
</dbReference>
<feature type="transmembrane region" description="Helical" evidence="6">
    <location>
        <begin position="565"/>
        <end position="586"/>
    </location>
</feature>
<keyword evidence="3 7" id="KW-0732">Signal</keyword>
<evidence type="ECO:0000256" key="7">
    <source>
        <dbReference type="SAM" id="SignalP"/>
    </source>
</evidence>
<dbReference type="Proteomes" id="UP000030706">
    <property type="component" value="Unassembled WGS sequence"/>
</dbReference>